<dbReference type="EMBL" id="QNGE01003159">
    <property type="protein sequence ID" value="KAA3674427.1"/>
    <property type="molecule type" value="Genomic_DNA"/>
</dbReference>
<dbReference type="AlphaFoldDB" id="A0A5J4NFX0"/>
<dbReference type="Proteomes" id="UP000324629">
    <property type="component" value="Unassembled WGS sequence"/>
</dbReference>
<comment type="caution">
    <text evidence="1">The sequence shown here is derived from an EMBL/GenBank/DDBJ whole genome shotgun (WGS) entry which is preliminary data.</text>
</comment>
<reference evidence="1 2" key="1">
    <citation type="journal article" date="2019" name="Gigascience">
        <title>Whole-genome sequence of the oriental lung fluke Paragonimus westermani.</title>
        <authorList>
            <person name="Oey H."/>
            <person name="Zakrzewski M."/>
            <person name="Narain K."/>
            <person name="Devi K.R."/>
            <person name="Agatsuma T."/>
            <person name="Nawaratna S."/>
            <person name="Gobert G.N."/>
            <person name="Jones M.K."/>
            <person name="Ragan M.A."/>
            <person name="McManus D.P."/>
            <person name="Krause L."/>
        </authorList>
    </citation>
    <scope>NUCLEOTIDE SEQUENCE [LARGE SCALE GENOMIC DNA]</scope>
    <source>
        <strain evidence="1 2">IND2009</strain>
    </source>
</reference>
<protein>
    <submittedName>
        <fullName evidence="1">Uncharacterized protein</fullName>
    </submittedName>
</protein>
<accession>A0A5J4NFX0</accession>
<proteinExistence type="predicted"/>
<keyword evidence="2" id="KW-1185">Reference proteome</keyword>
<evidence type="ECO:0000313" key="2">
    <source>
        <dbReference type="Proteomes" id="UP000324629"/>
    </source>
</evidence>
<sequence length="80" mass="9343">QGDFRFSPNHLPRTQQTTYCLADIEIPEVQHIVGERPIRTTCDPVDGWLNPGQPARIRELMTRYLQRWLLESDLTNQPDP</sequence>
<name>A0A5J4NFX0_9TREM</name>
<evidence type="ECO:0000313" key="1">
    <source>
        <dbReference type="EMBL" id="KAA3674427.1"/>
    </source>
</evidence>
<feature type="non-terminal residue" evidence="1">
    <location>
        <position position="1"/>
    </location>
</feature>
<organism evidence="1 2">
    <name type="scientific">Paragonimus westermani</name>
    <dbReference type="NCBI Taxonomy" id="34504"/>
    <lineage>
        <taxon>Eukaryota</taxon>
        <taxon>Metazoa</taxon>
        <taxon>Spiralia</taxon>
        <taxon>Lophotrochozoa</taxon>
        <taxon>Platyhelminthes</taxon>
        <taxon>Trematoda</taxon>
        <taxon>Digenea</taxon>
        <taxon>Plagiorchiida</taxon>
        <taxon>Troglotremata</taxon>
        <taxon>Troglotrematidae</taxon>
        <taxon>Paragonimus</taxon>
    </lineage>
</organism>
<gene>
    <name evidence="1" type="ORF">DEA37_0011689</name>
</gene>